<evidence type="ECO:0000313" key="2">
    <source>
        <dbReference type="Proteomes" id="UP000011135"/>
    </source>
</evidence>
<accession>L8JQF6</accession>
<dbReference type="Proteomes" id="UP000011135">
    <property type="component" value="Unassembled WGS sequence"/>
</dbReference>
<dbReference type="STRING" id="1237149.C900_04832"/>
<evidence type="ECO:0000313" key="1">
    <source>
        <dbReference type="EMBL" id="ELR69607.1"/>
    </source>
</evidence>
<sequence>MKNKKTDHTTLIWEKKNIFADKYLFHDGKKGIASVQFNSMSFKYRNAHISFHDDTAIQLVSRNTFKTSIDIIKDGASIGRFSKSGMSRFTLEVEGETYNLVKKTWVSEWTWYNAKNERILFLNKEIFGEKGNIVLKGDLNFSKSLMALLGIYAISLEQKESMATLFVVFLPLWLSMMS</sequence>
<name>L8JQF6_9BACT</name>
<gene>
    <name evidence="1" type="ORF">C900_04832</name>
</gene>
<dbReference type="EMBL" id="AMZN01000070">
    <property type="protein sequence ID" value="ELR69607.1"/>
    <property type="molecule type" value="Genomic_DNA"/>
</dbReference>
<protein>
    <submittedName>
        <fullName evidence="1">Uncharacterized protein</fullName>
    </submittedName>
</protein>
<reference evidence="1 2" key="1">
    <citation type="submission" date="2012-12" db="EMBL/GenBank/DDBJ databases">
        <title>Genome assembly of Fulvivirga imtechensis AK7.</title>
        <authorList>
            <person name="Nupur N."/>
            <person name="Khatri I."/>
            <person name="Kumar R."/>
            <person name="Subramanian S."/>
            <person name="Pinnaka A."/>
        </authorList>
    </citation>
    <scope>NUCLEOTIDE SEQUENCE [LARGE SCALE GENOMIC DNA]</scope>
    <source>
        <strain evidence="1 2">AK7</strain>
    </source>
</reference>
<keyword evidence="2" id="KW-1185">Reference proteome</keyword>
<comment type="caution">
    <text evidence="1">The sequence shown here is derived from an EMBL/GenBank/DDBJ whole genome shotgun (WGS) entry which is preliminary data.</text>
</comment>
<proteinExistence type="predicted"/>
<dbReference type="RefSeq" id="WP_009581985.1">
    <property type="nucleotide sequence ID" value="NZ_AMZN01000070.1"/>
</dbReference>
<dbReference type="AlphaFoldDB" id="L8JQF6"/>
<organism evidence="1 2">
    <name type="scientific">Fulvivirga imtechensis AK7</name>
    <dbReference type="NCBI Taxonomy" id="1237149"/>
    <lineage>
        <taxon>Bacteria</taxon>
        <taxon>Pseudomonadati</taxon>
        <taxon>Bacteroidota</taxon>
        <taxon>Cytophagia</taxon>
        <taxon>Cytophagales</taxon>
        <taxon>Fulvivirgaceae</taxon>
        <taxon>Fulvivirga</taxon>
    </lineage>
</organism>